<sequence length="101" mass="11384">MRTDNLRGARKATTILPDSRVRHYWIDGQEVGVAFKPSLGLKDEVAWDVYLVYPPGVEWAGTRPPKPSFFMHQLHELPSSRRLDAGALAARLRQTLSDAVK</sequence>
<dbReference type="AlphaFoldDB" id="A0A538UBE3"/>
<gene>
    <name evidence="1" type="ORF">E6K81_05400</name>
</gene>
<evidence type="ECO:0000313" key="2">
    <source>
        <dbReference type="Proteomes" id="UP000319771"/>
    </source>
</evidence>
<accession>A0A538UBE3</accession>
<protein>
    <submittedName>
        <fullName evidence="1">Uncharacterized protein</fullName>
    </submittedName>
</protein>
<reference evidence="1 2" key="1">
    <citation type="journal article" date="2019" name="Nat. Microbiol.">
        <title>Mediterranean grassland soil C-N compound turnover is dependent on rainfall and depth, and is mediated by genomically divergent microorganisms.</title>
        <authorList>
            <person name="Diamond S."/>
            <person name="Andeer P.F."/>
            <person name="Li Z."/>
            <person name="Crits-Christoph A."/>
            <person name="Burstein D."/>
            <person name="Anantharaman K."/>
            <person name="Lane K.R."/>
            <person name="Thomas B.C."/>
            <person name="Pan C."/>
            <person name="Northen T.R."/>
            <person name="Banfield J.F."/>
        </authorList>
    </citation>
    <scope>NUCLEOTIDE SEQUENCE [LARGE SCALE GENOMIC DNA]</scope>
    <source>
        <strain evidence="1">WS_11</strain>
    </source>
</reference>
<organism evidence="1 2">
    <name type="scientific">Eiseniibacteriota bacterium</name>
    <dbReference type="NCBI Taxonomy" id="2212470"/>
    <lineage>
        <taxon>Bacteria</taxon>
        <taxon>Candidatus Eiseniibacteriota</taxon>
    </lineage>
</organism>
<dbReference type="EMBL" id="VBPB01000079">
    <property type="protein sequence ID" value="TMQ73194.1"/>
    <property type="molecule type" value="Genomic_DNA"/>
</dbReference>
<proteinExistence type="predicted"/>
<evidence type="ECO:0000313" key="1">
    <source>
        <dbReference type="EMBL" id="TMQ73194.1"/>
    </source>
</evidence>
<comment type="caution">
    <text evidence="1">The sequence shown here is derived from an EMBL/GenBank/DDBJ whole genome shotgun (WGS) entry which is preliminary data.</text>
</comment>
<dbReference type="Proteomes" id="UP000319771">
    <property type="component" value="Unassembled WGS sequence"/>
</dbReference>
<name>A0A538UBE3_UNCEI</name>